<name>A0A699XWB3_TANCI</name>
<dbReference type="EMBL" id="BKCJ011888477">
    <property type="protein sequence ID" value="GFD61231.1"/>
    <property type="molecule type" value="Genomic_DNA"/>
</dbReference>
<organism evidence="2">
    <name type="scientific">Tanacetum cinerariifolium</name>
    <name type="common">Dalmatian daisy</name>
    <name type="synonym">Chrysanthemum cinerariifolium</name>
    <dbReference type="NCBI Taxonomy" id="118510"/>
    <lineage>
        <taxon>Eukaryota</taxon>
        <taxon>Viridiplantae</taxon>
        <taxon>Streptophyta</taxon>
        <taxon>Embryophyta</taxon>
        <taxon>Tracheophyta</taxon>
        <taxon>Spermatophyta</taxon>
        <taxon>Magnoliopsida</taxon>
        <taxon>eudicotyledons</taxon>
        <taxon>Gunneridae</taxon>
        <taxon>Pentapetalae</taxon>
        <taxon>asterids</taxon>
        <taxon>campanulids</taxon>
        <taxon>Asterales</taxon>
        <taxon>Asteraceae</taxon>
        <taxon>Asteroideae</taxon>
        <taxon>Anthemideae</taxon>
        <taxon>Anthemidinae</taxon>
        <taxon>Tanacetum</taxon>
    </lineage>
</organism>
<accession>A0A699XWB3</accession>
<sequence length="76" mass="8169">PSSSSRIRSTGTGVPPTESRNRSTAVQYFHTRGVDGRFCLKSPFRSPSTTGEELPLCAATKPALKLSKLCSSSLRL</sequence>
<feature type="non-terminal residue" evidence="2">
    <location>
        <position position="1"/>
    </location>
</feature>
<reference evidence="2" key="1">
    <citation type="journal article" date="2019" name="Sci. Rep.">
        <title>Draft genome of Tanacetum cinerariifolium, the natural source of mosquito coil.</title>
        <authorList>
            <person name="Yamashiro T."/>
            <person name="Shiraishi A."/>
            <person name="Satake H."/>
            <person name="Nakayama K."/>
        </authorList>
    </citation>
    <scope>NUCLEOTIDE SEQUENCE</scope>
</reference>
<feature type="region of interest" description="Disordered" evidence="1">
    <location>
        <begin position="1"/>
        <end position="23"/>
    </location>
</feature>
<evidence type="ECO:0000256" key="1">
    <source>
        <dbReference type="SAM" id="MobiDB-lite"/>
    </source>
</evidence>
<gene>
    <name evidence="2" type="ORF">Tci_933200</name>
</gene>
<proteinExistence type="predicted"/>
<comment type="caution">
    <text evidence="2">The sequence shown here is derived from an EMBL/GenBank/DDBJ whole genome shotgun (WGS) entry which is preliminary data.</text>
</comment>
<protein>
    <submittedName>
        <fullName evidence="2">Uncharacterized protein</fullName>
    </submittedName>
</protein>
<dbReference type="AlphaFoldDB" id="A0A699XWB3"/>
<feature type="non-terminal residue" evidence="2">
    <location>
        <position position="76"/>
    </location>
</feature>
<feature type="compositionally biased region" description="Low complexity" evidence="1">
    <location>
        <begin position="1"/>
        <end position="13"/>
    </location>
</feature>
<evidence type="ECO:0000313" key="2">
    <source>
        <dbReference type="EMBL" id="GFD61231.1"/>
    </source>
</evidence>